<keyword evidence="2" id="KW-1185">Reference proteome</keyword>
<sequence length="64" mass="7473">MNQIRIEAKGNQFVVQFVENGKVQDMDSRNTYKDAEDFAFYLAERLKLDVFYQGQKVNPPRSKG</sequence>
<organism evidence="1 2">
    <name type="scientific">Cohnella zeiphila</name>
    <dbReference type="NCBI Taxonomy" id="2761120"/>
    <lineage>
        <taxon>Bacteria</taxon>
        <taxon>Bacillati</taxon>
        <taxon>Bacillota</taxon>
        <taxon>Bacilli</taxon>
        <taxon>Bacillales</taxon>
        <taxon>Paenibacillaceae</taxon>
        <taxon>Cohnella</taxon>
    </lineage>
</organism>
<dbReference type="EMBL" id="JACJVO010000021">
    <property type="protein sequence ID" value="MBB6732785.1"/>
    <property type="molecule type" value="Genomic_DNA"/>
</dbReference>
<comment type="caution">
    <text evidence="1">The sequence shown here is derived from an EMBL/GenBank/DDBJ whole genome shotgun (WGS) entry which is preliminary data.</text>
</comment>
<evidence type="ECO:0000313" key="2">
    <source>
        <dbReference type="Proteomes" id="UP000564644"/>
    </source>
</evidence>
<protein>
    <submittedName>
        <fullName evidence="1">Uncharacterized protein</fullName>
    </submittedName>
</protein>
<proteinExistence type="predicted"/>
<accession>A0A7X0SMM6</accession>
<dbReference type="AlphaFoldDB" id="A0A7X0SMM6"/>
<reference evidence="1 2" key="1">
    <citation type="submission" date="2020-08" db="EMBL/GenBank/DDBJ databases">
        <title>Cohnella phylogeny.</title>
        <authorList>
            <person name="Dunlap C."/>
        </authorList>
    </citation>
    <scope>NUCLEOTIDE SEQUENCE [LARGE SCALE GENOMIC DNA]</scope>
    <source>
        <strain evidence="1 2">CBP 2801</strain>
    </source>
</reference>
<gene>
    <name evidence="1" type="ORF">H7C18_17875</name>
</gene>
<dbReference type="Proteomes" id="UP000564644">
    <property type="component" value="Unassembled WGS sequence"/>
</dbReference>
<dbReference type="RefSeq" id="WP_185130439.1">
    <property type="nucleotide sequence ID" value="NZ_JACJVO010000021.1"/>
</dbReference>
<evidence type="ECO:0000313" key="1">
    <source>
        <dbReference type="EMBL" id="MBB6732785.1"/>
    </source>
</evidence>
<name>A0A7X0SMM6_9BACL</name>